<keyword evidence="2" id="KW-1185">Reference proteome</keyword>
<dbReference type="AlphaFoldDB" id="A0AA39ZP17"/>
<dbReference type="EMBL" id="JAULSY010000001">
    <property type="protein sequence ID" value="KAK0674658.1"/>
    <property type="molecule type" value="Genomic_DNA"/>
</dbReference>
<sequence length="208" mass="24060">MCRSQPSLTRQNRRSYRSSWRCTCNTSSFASRDLACMYASVTSVPHHDFWRRAEVRLEVLRKACQLETGRSLLAMACLPQEASPPCRLESHLLILMSWGDAEWALRLVVRMRVCDNRLFICVAVILFFCDNNHRETRTRSRESTGSHVCNDNYAGGRHTHRYLGVQKTGSRQYRDAGWHGRGSLDISWAPIAGPHHISMMECHHWRIE</sequence>
<reference evidence="1" key="1">
    <citation type="submission" date="2023-06" db="EMBL/GenBank/DDBJ databases">
        <title>Genome-scale phylogeny and comparative genomics of the fungal order Sordariales.</title>
        <authorList>
            <consortium name="Lawrence Berkeley National Laboratory"/>
            <person name="Hensen N."/>
            <person name="Bonometti L."/>
            <person name="Westerberg I."/>
            <person name="Brannstrom I.O."/>
            <person name="Guillou S."/>
            <person name="Cros-Aarteil S."/>
            <person name="Calhoun S."/>
            <person name="Haridas S."/>
            <person name="Kuo A."/>
            <person name="Mondo S."/>
            <person name="Pangilinan J."/>
            <person name="Riley R."/>
            <person name="Labutti K."/>
            <person name="Andreopoulos B."/>
            <person name="Lipzen A."/>
            <person name="Chen C."/>
            <person name="Yanf M."/>
            <person name="Daum C."/>
            <person name="Ng V."/>
            <person name="Clum A."/>
            <person name="Steindorff A."/>
            <person name="Ohm R."/>
            <person name="Martin F."/>
            <person name="Silar P."/>
            <person name="Natvig D."/>
            <person name="Lalanne C."/>
            <person name="Gautier V."/>
            <person name="Ament-Velasquez S.L."/>
            <person name="Kruys A."/>
            <person name="Hutchinson M.I."/>
            <person name="Powell A.J."/>
            <person name="Barry K."/>
            <person name="Miller A.N."/>
            <person name="Grigoriev I.V."/>
            <person name="Debuchy R."/>
            <person name="Gladieux P."/>
            <person name="Thoren M.H."/>
            <person name="Johannesson H."/>
        </authorList>
    </citation>
    <scope>NUCLEOTIDE SEQUENCE</scope>
    <source>
        <strain evidence="1">CBS 307.81</strain>
    </source>
</reference>
<accession>A0AA39ZP17</accession>
<proteinExistence type="predicted"/>
<comment type="caution">
    <text evidence="1">The sequence shown here is derived from an EMBL/GenBank/DDBJ whole genome shotgun (WGS) entry which is preliminary data.</text>
</comment>
<name>A0AA39ZP17_9PEZI</name>
<evidence type="ECO:0000313" key="1">
    <source>
        <dbReference type="EMBL" id="KAK0674658.1"/>
    </source>
</evidence>
<gene>
    <name evidence="1" type="ORF">QBC41DRAFT_4257</name>
</gene>
<dbReference type="Proteomes" id="UP001174997">
    <property type="component" value="Unassembled WGS sequence"/>
</dbReference>
<protein>
    <submittedName>
        <fullName evidence="1">Uncharacterized protein</fullName>
    </submittedName>
</protein>
<evidence type="ECO:0000313" key="2">
    <source>
        <dbReference type="Proteomes" id="UP001174997"/>
    </source>
</evidence>
<organism evidence="1 2">
    <name type="scientific">Cercophora samala</name>
    <dbReference type="NCBI Taxonomy" id="330535"/>
    <lineage>
        <taxon>Eukaryota</taxon>
        <taxon>Fungi</taxon>
        <taxon>Dikarya</taxon>
        <taxon>Ascomycota</taxon>
        <taxon>Pezizomycotina</taxon>
        <taxon>Sordariomycetes</taxon>
        <taxon>Sordariomycetidae</taxon>
        <taxon>Sordariales</taxon>
        <taxon>Lasiosphaeriaceae</taxon>
        <taxon>Cercophora</taxon>
    </lineage>
</organism>